<dbReference type="InterPro" id="IPR013785">
    <property type="entry name" value="Aldolase_TIM"/>
</dbReference>
<dbReference type="NCBIfam" id="NF004283">
    <property type="entry name" value="PRK05692.1"/>
    <property type="match status" value="1"/>
</dbReference>
<keyword evidence="2" id="KW-0479">Metal-binding</keyword>
<dbReference type="OrthoDB" id="9784013at2"/>
<evidence type="ECO:0000256" key="2">
    <source>
        <dbReference type="ARBA" id="ARBA00022723"/>
    </source>
</evidence>
<dbReference type="GO" id="GO:0004419">
    <property type="term" value="F:hydroxymethylglutaryl-CoA lyase activity"/>
    <property type="evidence" value="ECO:0007669"/>
    <property type="project" value="TreeGrafter"/>
</dbReference>
<evidence type="ECO:0000256" key="3">
    <source>
        <dbReference type="ARBA" id="ARBA00023239"/>
    </source>
</evidence>
<dbReference type="Proteomes" id="UP000216991">
    <property type="component" value="Unassembled WGS sequence"/>
</dbReference>
<dbReference type="GO" id="GO:0006552">
    <property type="term" value="P:L-leucine catabolic process"/>
    <property type="evidence" value="ECO:0007669"/>
    <property type="project" value="TreeGrafter"/>
</dbReference>
<dbReference type="CDD" id="cd07938">
    <property type="entry name" value="DRE_TIM_HMGL"/>
    <property type="match status" value="1"/>
</dbReference>
<evidence type="ECO:0000313" key="6">
    <source>
        <dbReference type="Proteomes" id="UP000216991"/>
    </source>
</evidence>
<dbReference type="SUPFAM" id="SSF51569">
    <property type="entry name" value="Aldolase"/>
    <property type="match status" value="1"/>
</dbReference>
<dbReference type="Pfam" id="PF00682">
    <property type="entry name" value="HMGL-like"/>
    <property type="match status" value="1"/>
</dbReference>
<dbReference type="InterPro" id="IPR043594">
    <property type="entry name" value="HMGL"/>
</dbReference>
<keyword evidence="3 5" id="KW-0456">Lyase</keyword>
<dbReference type="Gene3D" id="3.20.20.70">
    <property type="entry name" value="Aldolase class I"/>
    <property type="match status" value="1"/>
</dbReference>
<comment type="similarity">
    <text evidence="1">Belongs to the HMG-CoA lyase family.</text>
</comment>
<organism evidence="5 6">
    <name type="scientific">Sandarakinorhabdus cyanobacteriorum</name>
    <dbReference type="NCBI Taxonomy" id="1981098"/>
    <lineage>
        <taxon>Bacteria</taxon>
        <taxon>Pseudomonadati</taxon>
        <taxon>Pseudomonadota</taxon>
        <taxon>Alphaproteobacteria</taxon>
        <taxon>Sphingomonadales</taxon>
        <taxon>Sphingosinicellaceae</taxon>
        <taxon>Sandarakinorhabdus</taxon>
    </lineage>
</organism>
<dbReference type="GO" id="GO:0046872">
    <property type="term" value="F:metal ion binding"/>
    <property type="evidence" value="ECO:0007669"/>
    <property type="project" value="UniProtKB-KW"/>
</dbReference>
<dbReference type="RefSeq" id="WP_094474752.1">
    <property type="nucleotide sequence ID" value="NZ_NOXT01000122.1"/>
</dbReference>
<evidence type="ECO:0000259" key="4">
    <source>
        <dbReference type="PROSITE" id="PS50991"/>
    </source>
</evidence>
<dbReference type="InterPro" id="IPR000891">
    <property type="entry name" value="PYR_CT"/>
</dbReference>
<sequence>MSATPAITIVEVSPRDGLQNEANLVETANKIALIERLVAMGARRIEVASFVNPRRVPQMADGEAVIAGLPDAPGVRYIGLCLNERGVDRAIATLDGRRPLDEAGCVLVASDTFGIVNQGQSIADGITANSAMLAKAKAAGLFAQVTVSAAFGCPYEGPVPADRVIDLARRMADAGAQEIALADTIGVGVPSQVGELTERVIEAIAPIPIRLHLHDTRGLAPANAWAGYQAGCRTFDSALGGLGGCPFAPGAAGNVGTEELLYLFGRSGIDHGLDLETTLAANAWFATIMGRALPSRAGKAGDFVARPIPTGATS</sequence>
<dbReference type="PANTHER" id="PTHR42738:SF7">
    <property type="entry name" value="HYDROXYMETHYLGLUTARYL-COA LYASE"/>
    <property type="match status" value="1"/>
</dbReference>
<accession>A0A255Y7V7</accession>
<dbReference type="AlphaFoldDB" id="A0A255Y7V7"/>
<gene>
    <name evidence="5" type="ORF">CHU93_13810</name>
</gene>
<keyword evidence="6" id="KW-1185">Reference proteome</keyword>
<dbReference type="EMBL" id="NOXT01000122">
    <property type="protein sequence ID" value="OYQ25326.1"/>
    <property type="molecule type" value="Genomic_DNA"/>
</dbReference>
<evidence type="ECO:0000313" key="5">
    <source>
        <dbReference type="EMBL" id="OYQ25326.1"/>
    </source>
</evidence>
<proteinExistence type="inferred from homology"/>
<dbReference type="PANTHER" id="PTHR42738">
    <property type="entry name" value="HYDROXYMETHYLGLUTARYL-COA LYASE"/>
    <property type="match status" value="1"/>
</dbReference>
<feature type="domain" description="Pyruvate carboxyltransferase" evidence="4">
    <location>
        <begin position="7"/>
        <end position="279"/>
    </location>
</feature>
<reference evidence="5 6" key="1">
    <citation type="submission" date="2017-07" db="EMBL/GenBank/DDBJ databases">
        <title>Sandarakinorhabdus cyanobacteriorum sp. nov., a novel bacterium isolated from cyanobacterial aggregates in a eutrophic lake.</title>
        <authorList>
            <person name="Cai H."/>
        </authorList>
    </citation>
    <scope>NUCLEOTIDE SEQUENCE [LARGE SCALE GENOMIC DNA]</scope>
    <source>
        <strain evidence="5 6">TH057</strain>
    </source>
</reference>
<name>A0A255Y7V7_9SPHN</name>
<dbReference type="PROSITE" id="PS50991">
    <property type="entry name" value="PYR_CT"/>
    <property type="match status" value="1"/>
</dbReference>
<evidence type="ECO:0000256" key="1">
    <source>
        <dbReference type="ARBA" id="ARBA00009405"/>
    </source>
</evidence>
<protein>
    <submittedName>
        <fullName evidence="5">Hydroxymethylglutaryl-CoA lyase</fullName>
    </submittedName>
</protein>
<dbReference type="GO" id="GO:0046951">
    <property type="term" value="P:ketone body biosynthetic process"/>
    <property type="evidence" value="ECO:0007669"/>
    <property type="project" value="TreeGrafter"/>
</dbReference>
<comment type="caution">
    <text evidence="5">The sequence shown here is derived from an EMBL/GenBank/DDBJ whole genome shotgun (WGS) entry which is preliminary data.</text>
</comment>